<dbReference type="PROSITE" id="PS50126">
    <property type="entry name" value="S1"/>
    <property type="match status" value="1"/>
</dbReference>
<dbReference type="PANTHER" id="PTHR23355">
    <property type="entry name" value="RIBONUCLEASE"/>
    <property type="match status" value="1"/>
</dbReference>
<protein>
    <recommendedName>
        <fullName evidence="8">Ribonuclease R</fullName>
        <shortName evidence="8">RNase R</shortName>
        <ecNumber evidence="8">3.1.13.1</ecNumber>
    </recommendedName>
</protein>
<reference evidence="12" key="1">
    <citation type="journal article" date="1998" name="J. Biol. Chem.">
        <title>The vacB gene required for virulence in Shigella flexneri and Escherichia coli encodes the exoribonuclease RNase R.</title>
        <authorList>
            <person name="Cheng Z.F."/>
            <person name="Zuo Y."/>
            <person name="Li Z."/>
            <person name="Rudd K.E."/>
            <person name="Deutscher M.P."/>
        </authorList>
    </citation>
    <scope>NUCLEOTIDE SEQUENCE</scope>
</reference>
<feature type="region of interest" description="Disordered" evidence="9">
    <location>
        <begin position="772"/>
        <end position="834"/>
    </location>
</feature>
<dbReference type="GO" id="GO:0006402">
    <property type="term" value="P:mRNA catabolic process"/>
    <property type="evidence" value="ECO:0007669"/>
    <property type="project" value="TreeGrafter"/>
</dbReference>
<dbReference type="InterPro" id="IPR022966">
    <property type="entry name" value="RNase_II/R_CS"/>
</dbReference>
<evidence type="ECO:0000256" key="7">
    <source>
        <dbReference type="ARBA" id="ARBA00022884"/>
    </source>
</evidence>
<dbReference type="CDD" id="cd04471">
    <property type="entry name" value="S1_RNase_R"/>
    <property type="match status" value="1"/>
</dbReference>
<keyword evidence="7 8" id="KW-0694">RNA-binding</keyword>
<comment type="similarity">
    <text evidence="8">Belongs to the RNR ribonuclease family. RNase R subfamily.</text>
</comment>
<proteinExistence type="inferred from homology"/>
<evidence type="ECO:0000256" key="1">
    <source>
        <dbReference type="ARBA" id="ARBA00001849"/>
    </source>
</evidence>
<dbReference type="InterPro" id="IPR011129">
    <property type="entry name" value="CSD"/>
</dbReference>
<organism evidence="11 12">
    <name type="scientific">Derxia gummosa DSM 723</name>
    <dbReference type="NCBI Taxonomy" id="1121388"/>
    <lineage>
        <taxon>Bacteria</taxon>
        <taxon>Pseudomonadati</taxon>
        <taxon>Pseudomonadota</taxon>
        <taxon>Betaproteobacteria</taxon>
        <taxon>Burkholderiales</taxon>
        <taxon>Alcaligenaceae</taxon>
        <taxon>Derxia</taxon>
    </lineage>
</organism>
<dbReference type="PROSITE" id="PS01175">
    <property type="entry name" value="RIBONUCLEASE_II"/>
    <property type="match status" value="1"/>
</dbReference>
<gene>
    <name evidence="8 12" type="primary">rnr</name>
</gene>
<evidence type="ECO:0000256" key="2">
    <source>
        <dbReference type="ARBA" id="ARBA00004496"/>
    </source>
</evidence>
<dbReference type="Proteomes" id="UP000675920">
    <property type="component" value="Unplaced"/>
</dbReference>
<sequence length="834" mass="92775">MPDHNVSQESDFHPYPIPSREDILRVLRASPALLTPNQLAAQLGVTEREFDGFSRRIAAMERDGQLLPNRKGVLLLATKLDFIAGRVIGHRDGFGFLHPDDGAQDIYLPPKEMLKVLHGDRVLVRVTGTGRNGRSEGSIVEVTERRTDKLVGRFISERGVHVVVPEDQRIKHDILIPPGEARSAQPGQVVVAQIIEQPSRYSQPIGRVIEVLGEIDDPGMEIEIAVRKFDVPHVFSDAAKALAAKLPDEVRAKDLKGRVDLRDVPLVTIDGEDARDFDDAIYCERFSTGRGRTKKELFRLLVAIADVSHYVTPGDALDTDAVERSTSVYFPRRVIPMLPEKLSNGLCSLNPDVDRLCLVADMVIDMTGEITAYQFYPAVMHSQARFTYTEVWNILSNPEFAAQLPKPRAALVPHLQDAYDLFKVLLAHRQQRGAIEFETTETYIVCNSVGKIEQIIPRTRNDAHRLIEECMLAANVSAADFILRSKHAALFRIHEGPTPEKLNNLRALLKTIGMSLGGGDEPTPGDYAKLMEAIKQRADAPLLQTVLLRSMQQAIYSPDNVGHFGLAYAAYTHFTSPIRRYPDLLVHRTIKAILEGRQYLPDAPLPAGENAAPVKADLRSRSARGKQAQAETHERWERLGAMCSANERRADDASRDVQAWLKCFYMRERVGEQYSGRISGIAPFGVFVTLDNLYVEGMVHVSELGAEYFQFNEAFHELRGERTGQRYRLGDAIHVQVSRVDLEARKIDFRLVKGNTHEELSRAASRAVAAEARLKDGGEGEGGKAPAKRAPTKRTAEQVAASKAGSQAKARRAEIRKTRGSGGPAKPSRKRKPR</sequence>
<keyword evidence="6 8" id="KW-0269">Exonuclease</keyword>
<dbReference type="Pfam" id="PF08206">
    <property type="entry name" value="OB_RNB"/>
    <property type="match status" value="1"/>
</dbReference>
<comment type="subcellular location">
    <subcellularLocation>
        <location evidence="2 8">Cytoplasm</location>
    </subcellularLocation>
</comment>
<keyword evidence="5 8" id="KW-0378">Hydrolase</keyword>
<dbReference type="SMART" id="SM00955">
    <property type="entry name" value="RNB"/>
    <property type="match status" value="1"/>
</dbReference>
<reference evidence="12" key="3">
    <citation type="submission" date="2025-08" db="UniProtKB">
        <authorList>
            <consortium name="RefSeq"/>
        </authorList>
    </citation>
    <scope>IDENTIFICATION</scope>
</reference>
<dbReference type="SMART" id="SM00357">
    <property type="entry name" value="CSP"/>
    <property type="match status" value="1"/>
</dbReference>
<dbReference type="InterPro" id="IPR050180">
    <property type="entry name" value="RNR_Ribonuclease"/>
</dbReference>
<evidence type="ECO:0000313" key="12">
    <source>
        <dbReference type="RefSeq" id="WP_084545318.1"/>
    </source>
</evidence>
<reference evidence="12" key="2">
    <citation type="journal article" date="2002" name="J. Biol. Chem.">
        <title>Purification and characterization of the Escherichia coli exoribonuclease RNase R. Comparison with RNase II.</title>
        <authorList>
            <person name="Cheng Z.F."/>
            <person name="Deutscher M.P."/>
        </authorList>
    </citation>
    <scope>NUCLEOTIDE SEQUENCE</scope>
</reference>
<dbReference type="Pfam" id="PF17876">
    <property type="entry name" value="CSD2"/>
    <property type="match status" value="1"/>
</dbReference>
<evidence type="ECO:0000256" key="3">
    <source>
        <dbReference type="ARBA" id="ARBA00022490"/>
    </source>
</evidence>
<dbReference type="InterPro" id="IPR040476">
    <property type="entry name" value="CSD2"/>
</dbReference>
<dbReference type="Pfam" id="PF00773">
    <property type="entry name" value="RNB"/>
    <property type="match status" value="1"/>
</dbReference>
<dbReference type="AlphaFoldDB" id="A0A8B6XBS3"/>
<dbReference type="GO" id="GO:0003723">
    <property type="term" value="F:RNA binding"/>
    <property type="evidence" value="ECO:0007669"/>
    <property type="project" value="UniProtKB-UniRule"/>
</dbReference>
<dbReference type="PANTHER" id="PTHR23355:SF9">
    <property type="entry name" value="DIS3-LIKE EXONUCLEASE 2"/>
    <property type="match status" value="1"/>
</dbReference>
<keyword evidence="3 8" id="KW-0963">Cytoplasm</keyword>
<dbReference type="SUPFAM" id="SSF50249">
    <property type="entry name" value="Nucleic acid-binding proteins"/>
    <property type="match status" value="3"/>
</dbReference>
<comment type="catalytic activity">
    <reaction evidence="1 8">
        <text>Exonucleolytic cleavage in the 3'- to 5'-direction to yield nucleoside 5'-phosphates.</text>
        <dbReference type="EC" id="3.1.13.1"/>
    </reaction>
</comment>
<evidence type="ECO:0000256" key="5">
    <source>
        <dbReference type="ARBA" id="ARBA00022801"/>
    </source>
</evidence>
<dbReference type="InterPro" id="IPR001900">
    <property type="entry name" value="RNase_II/R"/>
</dbReference>
<dbReference type="Pfam" id="PF00575">
    <property type="entry name" value="S1"/>
    <property type="match status" value="1"/>
</dbReference>
<dbReference type="InterPro" id="IPR003029">
    <property type="entry name" value="S1_domain"/>
</dbReference>
<evidence type="ECO:0000256" key="4">
    <source>
        <dbReference type="ARBA" id="ARBA00022722"/>
    </source>
</evidence>
<feature type="compositionally biased region" description="Basic and acidic residues" evidence="9">
    <location>
        <begin position="772"/>
        <end position="782"/>
    </location>
</feature>
<dbReference type="Gene3D" id="2.40.50.140">
    <property type="entry name" value="Nucleic acid-binding proteins"/>
    <property type="match status" value="2"/>
</dbReference>
<comment type="function">
    <text evidence="8">3'-5' exoribonuclease that releases 5'-nucleoside monophosphates and is involved in maturation of structured RNAs.</text>
</comment>
<dbReference type="RefSeq" id="WP_084545318.1">
    <property type="nucleotide sequence ID" value="NZ_KI519499.1"/>
</dbReference>
<keyword evidence="4 8" id="KW-0540">Nuclease</keyword>
<keyword evidence="11" id="KW-1185">Reference proteome</keyword>
<dbReference type="InterPro" id="IPR013223">
    <property type="entry name" value="RNase_B_OB_dom"/>
</dbReference>
<feature type="domain" description="S1 motif" evidence="10">
    <location>
        <begin position="671"/>
        <end position="752"/>
    </location>
</feature>
<evidence type="ECO:0000256" key="9">
    <source>
        <dbReference type="SAM" id="MobiDB-lite"/>
    </source>
</evidence>
<dbReference type="InterPro" id="IPR012340">
    <property type="entry name" value="NA-bd_OB-fold"/>
</dbReference>
<dbReference type="NCBIfam" id="TIGR00358">
    <property type="entry name" value="3_prime_RNase"/>
    <property type="match status" value="1"/>
</dbReference>
<name>A0A8B6XBS3_9BURK</name>
<dbReference type="InterPro" id="IPR004476">
    <property type="entry name" value="RNase_II/RNase_R"/>
</dbReference>
<dbReference type="EC" id="3.1.13.1" evidence="8"/>
<evidence type="ECO:0000256" key="6">
    <source>
        <dbReference type="ARBA" id="ARBA00022839"/>
    </source>
</evidence>
<dbReference type="NCBIfam" id="TIGR02063">
    <property type="entry name" value="RNase_R"/>
    <property type="match status" value="1"/>
</dbReference>
<dbReference type="InterPro" id="IPR011805">
    <property type="entry name" value="RNase_R"/>
</dbReference>
<evidence type="ECO:0000256" key="8">
    <source>
        <dbReference type="HAMAP-Rule" id="MF_01895"/>
    </source>
</evidence>
<evidence type="ECO:0000313" key="11">
    <source>
        <dbReference type="Proteomes" id="UP000675920"/>
    </source>
</evidence>
<dbReference type="HAMAP" id="MF_01895">
    <property type="entry name" value="RNase_R"/>
    <property type="match status" value="1"/>
</dbReference>
<dbReference type="GO" id="GO:0008859">
    <property type="term" value="F:exoribonuclease II activity"/>
    <property type="evidence" value="ECO:0007669"/>
    <property type="project" value="UniProtKB-UniRule"/>
</dbReference>
<accession>A0A8B6XBS3</accession>
<evidence type="ECO:0000259" key="10">
    <source>
        <dbReference type="PROSITE" id="PS50126"/>
    </source>
</evidence>
<dbReference type="GO" id="GO:0005829">
    <property type="term" value="C:cytosol"/>
    <property type="evidence" value="ECO:0007669"/>
    <property type="project" value="TreeGrafter"/>
</dbReference>
<dbReference type="OrthoDB" id="9764149at2"/>
<dbReference type="SMART" id="SM00316">
    <property type="entry name" value="S1"/>
    <property type="match status" value="2"/>
</dbReference>